<evidence type="ECO:0000313" key="2">
    <source>
        <dbReference type="EMBL" id="AEN98684.1"/>
    </source>
</evidence>
<dbReference type="InterPro" id="IPR004676">
    <property type="entry name" value="Cd-R_transporter"/>
</dbReference>
<dbReference type="RefSeq" id="WP_014081545.1">
    <property type="nucleotide sequence ID" value="NC_015978.1"/>
</dbReference>
<feature type="transmembrane region" description="Helical" evidence="1">
    <location>
        <begin position="163"/>
        <end position="183"/>
    </location>
</feature>
<keyword evidence="3" id="KW-1185">Reference proteome</keyword>
<keyword evidence="1" id="KW-0472">Membrane</keyword>
<gene>
    <name evidence="2" type="ordered locus">LSA_02240</name>
</gene>
<feature type="transmembrane region" description="Helical" evidence="1">
    <location>
        <begin position="6"/>
        <end position="25"/>
    </location>
</feature>
<sequence length="186" mass="20542">MNFSVLTLTFIAINIDFFIMLIFLLQQFSTIKVMIGYALAVFALLLVGFVVGDVLGKFLPEWILGILGLLPIYMAFKDDDEAASTVSKSAIYTVFVTYLSVCTGCVLSIFAPVLIGKSWLEFGEASLYLLCSTVLIVLLAKAVESSHWVQSLIEKHGEILMKICYVLIGIYVLFDSGLIAHLIKLL</sequence>
<reference evidence="2 3" key="1">
    <citation type="journal article" date="2011" name="Microb. Cell Fact.">
        <title>Genomic analysis reveals Lactobacillus sanfranciscensis as stable element in traditional sourdoughs.</title>
        <authorList>
            <person name="Vogel R.F."/>
            <person name="Pavlovic M."/>
            <person name="Ehrmann M.A."/>
            <person name="Wiezer A."/>
            <person name="Liesegang H."/>
            <person name="Offschanka S."/>
            <person name="Voget S."/>
            <person name="Angelov A."/>
            <person name="Bocker G."/>
            <person name="Liebl W."/>
        </authorList>
    </citation>
    <scope>NUCLEOTIDE SEQUENCE [LARGE SCALE GENOMIC DNA]</scope>
    <source>
        <strain evidence="2 3">TMW 1.1304</strain>
    </source>
</reference>
<dbReference type="EMBL" id="CP002461">
    <property type="protein sequence ID" value="AEN98684.1"/>
    <property type="molecule type" value="Genomic_DNA"/>
</dbReference>
<evidence type="ECO:0008006" key="4">
    <source>
        <dbReference type="Google" id="ProtNLM"/>
    </source>
</evidence>
<accession>G2KV86</accession>
<proteinExistence type="predicted"/>
<dbReference type="OrthoDB" id="7995400at2"/>
<dbReference type="KEGG" id="lsn:LSA_02240"/>
<dbReference type="HOGENOM" id="CLU_122343_0_0_9"/>
<name>G2KV86_FRUST</name>
<dbReference type="Pfam" id="PF03596">
    <property type="entry name" value="Cad"/>
    <property type="match status" value="1"/>
</dbReference>
<feature type="transmembrane region" description="Helical" evidence="1">
    <location>
        <begin position="37"/>
        <end position="56"/>
    </location>
</feature>
<keyword evidence="1" id="KW-0812">Transmembrane</keyword>
<feature type="transmembrane region" description="Helical" evidence="1">
    <location>
        <begin position="90"/>
        <end position="113"/>
    </location>
</feature>
<dbReference type="AlphaFoldDB" id="G2KV86"/>
<feature type="transmembrane region" description="Helical" evidence="1">
    <location>
        <begin position="62"/>
        <end position="78"/>
    </location>
</feature>
<protein>
    <recommendedName>
        <fullName evidence="4">Integral membrane protein</fullName>
    </recommendedName>
</protein>
<dbReference type="eggNOG" id="COG4300">
    <property type="taxonomic scope" value="Bacteria"/>
</dbReference>
<evidence type="ECO:0000313" key="3">
    <source>
        <dbReference type="Proteomes" id="UP000001285"/>
    </source>
</evidence>
<dbReference type="STRING" id="714313.LSA_02240"/>
<dbReference type="Proteomes" id="UP000001285">
    <property type="component" value="Chromosome"/>
</dbReference>
<keyword evidence="1" id="KW-1133">Transmembrane helix</keyword>
<evidence type="ECO:0000256" key="1">
    <source>
        <dbReference type="SAM" id="Phobius"/>
    </source>
</evidence>
<organism evidence="2 3">
    <name type="scientific">Fructilactobacillus sanfranciscensis (strain TMW 1.1304)</name>
    <name type="common">Lactobacillus sanfranciscensis</name>
    <dbReference type="NCBI Taxonomy" id="714313"/>
    <lineage>
        <taxon>Bacteria</taxon>
        <taxon>Bacillati</taxon>
        <taxon>Bacillota</taxon>
        <taxon>Bacilli</taxon>
        <taxon>Lactobacillales</taxon>
        <taxon>Lactobacillaceae</taxon>
        <taxon>Fructilactobacillus</taxon>
    </lineage>
</organism>
<feature type="transmembrane region" description="Helical" evidence="1">
    <location>
        <begin position="125"/>
        <end position="143"/>
    </location>
</feature>